<feature type="domain" description="REM-1" evidence="3">
    <location>
        <begin position="258"/>
        <end position="328"/>
    </location>
</feature>
<feature type="compositionally biased region" description="Polar residues" evidence="1">
    <location>
        <begin position="176"/>
        <end position="192"/>
    </location>
</feature>
<name>A0AAD5ST11_9FUNG</name>
<dbReference type="SUPFAM" id="SSF49562">
    <property type="entry name" value="C2 domain (Calcium/lipid-binding domain, CaLB)"/>
    <property type="match status" value="1"/>
</dbReference>
<feature type="domain" description="REM-1" evidence="3">
    <location>
        <begin position="18"/>
        <end position="81"/>
    </location>
</feature>
<dbReference type="SUPFAM" id="SSF46585">
    <property type="entry name" value="HR1 repeat"/>
    <property type="match status" value="2"/>
</dbReference>
<feature type="non-terminal residue" evidence="4">
    <location>
        <position position="545"/>
    </location>
</feature>
<dbReference type="EMBL" id="JADGJH010002781">
    <property type="protein sequence ID" value="KAJ3094878.1"/>
    <property type="molecule type" value="Genomic_DNA"/>
</dbReference>
<organism evidence="4 5">
    <name type="scientific">Physocladia obscura</name>
    <dbReference type="NCBI Taxonomy" id="109957"/>
    <lineage>
        <taxon>Eukaryota</taxon>
        <taxon>Fungi</taxon>
        <taxon>Fungi incertae sedis</taxon>
        <taxon>Chytridiomycota</taxon>
        <taxon>Chytridiomycota incertae sedis</taxon>
        <taxon>Chytridiomycetes</taxon>
        <taxon>Chytridiales</taxon>
        <taxon>Chytriomycetaceae</taxon>
        <taxon>Physocladia</taxon>
    </lineage>
</organism>
<dbReference type="Gene3D" id="1.10.287.160">
    <property type="entry name" value="HR1 repeat"/>
    <property type="match status" value="2"/>
</dbReference>
<evidence type="ECO:0000259" key="3">
    <source>
        <dbReference type="SMART" id="SM00742"/>
    </source>
</evidence>
<gene>
    <name evidence="4" type="primary">PKC1_3</name>
    <name evidence="4" type="ORF">HK100_005992</name>
</gene>
<comment type="caution">
    <text evidence="4">The sequence shown here is derived from an EMBL/GenBank/DDBJ whole genome shotgun (WGS) entry which is preliminary data.</text>
</comment>
<evidence type="ECO:0000256" key="1">
    <source>
        <dbReference type="SAM" id="MobiDB-lite"/>
    </source>
</evidence>
<evidence type="ECO:0000313" key="5">
    <source>
        <dbReference type="Proteomes" id="UP001211907"/>
    </source>
</evidence>
<dbReference type="InterPro" id="IPR036274">
    <property type="entry name" value="HR1_rpt_sf"/>
</dbReference>
<keyword evidence="4" id="KW-0418">Kinase</keyword>
<evidence type="ECO:0000259" key="2">
    <source>
        <dbReference type="SMART" id="SM00239"/>
    </source>
</evidence>
<dbReference type="GO" id="GO:0007165">
    <property type="term" value="P:signal transduction"/>
    <property type="evidence" value="ECO:0007669"/>
    <property type="project" value="InterPro"/>
</dbReference>
<dbReference type="SMART" id="SM00742">
    <property type="entry name" value="Hr1"/>
    <property type="match status" value="2"/>
</dbReference>
<sequence length="545" mass="59329">MHKKPNIAIENTTAAIDAQIADITAKIEVERKVLQGASSMYRQLEDPQAREACEANMVDSKRRLEYLEGRLRDVALAFSSQPSPASATTGPATPNNNNYQPIDSSNFSKSRTPSTANSQSNLYTTYSNVTGTSPSTQNLHTHSFHHHDAFSVGGSSSNPTKKSASGSFANLFKSGSSSYMASTPSPQQTPQTLYPYGSGGGGGSGSSGGGLIAPLMPPNSGSDSTGVVPASPVLGHSSGTAFDLIKYGNAITTEKVKYRLTEILHKLDTEQKVKTGTENLLHAMVNLNAGPLDQRVTAELRDKMAESNAKINVLEKAKHRYNALYVAPTPGGIDDEAEDSLIEIKSAYTHPSILVEKKNAKDVRRKCNGRLKLKLIGALNLVGRTSSQNEIIATVAVDGNLKYTSRRSVTRWDETLDVQVDRAQEVEICVYSHPGGMLLGLVWFKLSDLEDDLKQRYPAGQQPVSVSDVEDVWLDLEPAGQILIRACFVGMNKTKTQRDQVFRREAVQKAFLRNGHKFYAVQSLLYQCAVCNEFSGSGTQWYQCQ</sequence>
<dbReference type="Pfam" id="PF02185">
    <property type="entry name" value="HR1"/>
    <property type="match status" value="2"/>
</dbReference>
<dbReference type="GO" id="GO:0016301">
    <property type="term" value="F:kinase activity"/>
    <property type="evidence" value="ECO:0007669"/>
    <property type="project" value="UniProtKB-KW"/>
</dbReference>
<dbReference type="InterPro" id="IPR011072">
    <property type="entry name" value="HR1_rho-bd"/>
</dbReference>
<feature type="domain" description="C2" evidence="2">
    <location>
        <begin position="370"/>
        <end position="458"/>
    </location>
</feature>
<dbReference type="SMART" id="SM00239">
    <property type="entry name" value="C2"/>
    <property type="match status" value="1"/>
</dbReference>
<feature type="region of interest" description="Disordered" evidence="1">
    <location>
        <begin position="80"/>
        <end position="141"/>
    </location>
</feature>
<keyword evidence="5" id="KW-1185">Reference proteome</keyword>
<evidence type="ECO:0000313" key="4">
    <source>
        <dbReference type="EMBL" id="KAJ3094878.1"/>
    </source>
</evidence>
<feature type="compositionally biased region" description="Gly residues" evidence="1">
    <location>
        <begin position="197"/>
        <end position="211"/>
    </location>
</feature>
<dbReference type="InterPro" id="IPR035892">
    <property type="entry name" value="C2_domain_sf"/>
</dbReference>
<dbReference type="Proteomes" id="UP001211907">
    <property type="component" value="Unassembled WGS sequence"/>
</dbReference>
<accession>A0AAD5ST11</accession>
<dbReference type="AlphaFoldDB" id="A0AAD5ST11"/>
<feature type="compositionally biased region" description="Polar residues" evidence="1">
    <location>
        <begin position="99"/>
        <end position="141"/>
    </location>
</feature>
<proteinExistence type="predicted"/>
<protein>
    <submittedName>
        <fullName evidence="4">Serine/threonine kinase</fullName>
    </submittedName>
</protein>
<dbReference type="InterPro" id="IPR000008">
    <property type="entry name" value="C2_dom"/>
</dbReference>
<feature type="region of interest" description="Disordered" evidence="1">
    <location>
        <begin position="176"/>
        <end position="231"/>
    </location>
</feature>
<reference evidence="4" key="1">
    <citation type="submission" date="2020-05" db="EMBL/GenBank/DDBJ databases">
        <title>Phylogenomic resolution of chytrid fungi.</title>
        <authorList>
            <person name="Stajich J.E."/>
            <person name="Amses K."/>
            <person name="Simmons R."/>
            <person name="Seto K."/>
            <person name="Myers J."/>
            <person name="Bonds A."/>
            <person name="Quandt C.A."/>
            <person name="Barry K."/>
            <person name="Liu P."/>
            <person name="Grigoriev I."/>
            <person name="Longcore J.E."/>
            <person name="James T.Y."/>
        </authorList>
    </citation>
    <scope>NUCLEOTIDE SEQUENCE</scope>
    <source>
        <strain evidence="4">JEL0513</strain>
    </source>
</reference>
<keyword evidence="4" id="KW-0808">Transferase</keyword>
<feature type="compositionally biased region" description="Low complexity" evidence="1">
    <location>
        <begin position="80"/>
        <end position="98"/>
    </location>
</feature>